<sequence length="123" mass="13152">MAKLTVNAGTPSDEIVKAAMAEHSVQDAIGRTLLLRKPGILAQYRLIEALGDSAKNEAYMGMVMPLLFVGAINGDAVPPLRTKGEVEALIQRLDDAGVEAVMLGVQANFARHDPEADRDALKK</sequence>
<dbReference type="AlphaFoldDB" id="A0A5E5P1W8"/>
<reference evidence="1 2" key="1">
    <citation type="submission" date="2019-08" db="EMBL/GenBank/DDBJ databases">
        <authorList>
            <person name="Peeters C."/>
        </authorList>
    </citation>
    <scope>NUCLEOTIDE SEQUENCE [LARGE SCALE GENOMIC DNA]</scope>
    <source>
        <strain evidence="1 2">LMG 18089</strain>
    </source>
</reference>
<protein>
    <submittedName>
        <fullName evidence="1">Uncharacterized protein</fullName>
    </submittedName>
</protein>
<dbReference type="Proteomes" id="UP000364291">
    <property type="component" value="Unassembled WGS sequence"/>
</dbReference>
<evidence type="ECO:0000313" key="2">
    <source>
        <dbReference type="Proteomes" id="UP000364291"/>
    </source>
</evidence>
<gene>
    <name evidence="1" type="ORF">PAP18089_01660</name>
</gene>
<accession>A0A5E5P1W8</accession>
<dbReference type="RefSeq" id="WP_094068752.1">
    <property type="nucleotide sequence ID" value="NZ_CABPSX010000002.1"/>
</dbReference>
<dbReference type="EMBL" id="CABPSX010000002">
    <property type="protein sequence ID" value="VVG70696.1"/>
    <property type="molecule type" value="Genomic_DNA"/>
</dbReference>
<dbReference type="OrthoDB" id="9131432at2"/>
<name>A0A5E5P1W8_9BURK</name>
<evidence type="ECO:0000313" key="1">
    <source>
        <dbReference type="EMBL" id="VVG70696.1"/>
    </source>
</evidence>
<proteinExistence type="predicted"/>
<organism evidence="1 2">
    <name type="scientific">Pandoraea apista</name>
    <dbReference type="NCBI Taxonomy" id="93218"/>
    <lineage>
        <taxon>Bacteria</taxon>
        <taxon>Pseudomonadati</taxon>
        <taxon>Pseudomonadota</taxon>
        <taxon>Betaproteobacteria</taxon>
        <taxon>Burkholderiales</taxon>
        <taxon>Burkholderiaceae</taxon>
        <taxon>Pandoraea</taxon>
    </lineage>
</organism>